<protein>
    <recommendedName>
        <fullName evidence="6">Mediator of RNA polymerase II transcription subunit 19</fullName>
    </recommendedName>
    <alternativeName>
        <fullName evidence="6">Mediator complex subunit 19</fullName>
    </alternativeName>
</protein>
<dbReference type="GO" id="GO:0016592">
    <property type="term" value="C:mediator complex"/>
    <property type="evidence" value="ECO:0007669"/>
    <property type="project" value="InterPro"/>
</dbReference>
<evidence type="ECO:0000256" key="2">
    <source>
        <dbReference type="ARBA" id="ARBA00009259"/>
    </source>
</evidence>
<feature type="compositionally biased region" description="Basic residues" evidence="7">
    <location>
        <begin position="203"/>
        <end position="215"/>
    </location>
</feature>
<keyword evidence="4 6" id="KW-0804">Transcription</keyword>
<evidence type="ECO:0000256" key="3">
    <source>
        <dbReference type="ARBA" id="ARBA00023015"/>
    </source>
</evidence>
<feature type="region of interest" description="Disordered" evidence="7">
    <location>
        <begin position="152"/>
        <end position="235"/>
    </location>
</feature>
<feature type="compositionally biased region" description="Low complexity" evidence="7">
    <location>
        <begin position="172"/>
        <end position="184"/>
    </location>
</feature>
<keyword evidence="6" id="KW-0010">Activator</keyword>
<feature type="region of interest" description="Disordered" evidence="7">
    <location>
        <begin position="1"/>
        <end position="37"/>
    </location>
</feature>
<dbReference type="InterPro" id="IPR019403">
    <property type="entry name" value="Mediator_Med19_met"/>
</dbReference>
<proteinExistence type="inferred from homology"/>
<dbReference type="GO" id="GO:0003712">
    <property type="term" value="F:transcription coregulator activity"/>
    <property type="evidence" value="ECO:0007669"/>
    <property type="project" value="InterPro"/>
</dbReference>
<keyword evidence="3 6" id="KW-0805">Transcription regulation</keyword>
<sequence>MTSLKRPTHELSPKYGGIPTKMPTLVRQRSPVASKSFMSSASVDPESYYLMKESSAPTEVTGETNLISHYGLEHSYQRFSSKKVKEQLSAFLPHLPGMIDTVGAQDNSSLRALIDKPPIGGKEIIPLSGPALAGFKLHPGSIPEQFKLLHHQPVKKHKHKKHKKEHRPPDPTETTTTVGEAGTEGSHDKKHKKQKKHEDGERKKRKKEKKKKKQRQSPTHPSVGSSHNGSGPGRP</sequence>
<feature type="compositionally biased region" description="Polar residues" evidence="7">
    <location>
        <begin position="216"/>
        <end position="229"/>
    </location>
</feature>
<comment type="similarity">
    <text evidence="2 6">Belongs to the Mediator complex subunit 19 family.</text>
</comment>
<dbReference type="Pfam" id="PF10278">
    <property type="entry name" value="Med19"/>
    <property type="match status" value="1"/>
</dbReference>
<evidence type="ECO:0000313" key="8">
    <source>
        <dbReference type="Proteomes" id="UP000694845"/>
    </source>
</evidence>
<evidence type="ECO:0000256" key="4">
    <source>
        <dbReference type="ARBA" id="ARBA00023163"/>
    </source>
</evidence>
<gene>
    <name evidence="9" type="primary">LOC110985324</name>
    <name evidence="6" type="synonym">MED19</name>
</gene>
<comment type="function">
    <text evidence="6">Component of the Mediator complex, a coactivator involved in the regulated transcription of nearly all RNA polymerase II-dependent genes. Mediator functions as a bridge to convey information from gene-specific regulatory proteins to the basal RNA polymerase II transcription machinery. Mediator is recruited to promoters by direct interactions with regulatory proteins and serves as a scaffold for the assembly of a functional preinitiation complex with RNA polymerase II and the general transcription factors.</text>
</comment>
<accession>A0A8B7Z8I2</accession>
<organism evidence="8 9">
    <name type="scientific">Acanthaster planci</name>
    <name type="common">Crown-of-thorns starfish</name>
    <dbReference type="NCBI Taxonomy" id="133434"/>
    <lineage>
        <taxon>Eukaryota</taxon>
        <taxon>Metazoa</taxon>
        <taxon>Echinodermata</taxon>
        <taxon>Eleutherozoa</taxon>
        <taxon>Asterozoa</taxon>
        <taxon>Asteroidea</taxon>
        <taxon>Valvatacea</taxon>
        <taxon>Valvatida</taxon>
        <taxon>Acanthasteridae</taxon>
        <taxon>Acanthaster</taxon>
    </lineage>
</organism>
<dbReference type="KEGG" id="aplc:110985324"/>
<keyword evidence="8" id="KW-1185">Reference proteome</keyword>
<feature type="compositionally biased region" description="Basic residues" evidence="7">
    <location>
        <begin position="152"/>
        <end position="166"/>
    </location>
</feature>
<dbReference type="Proteomes" id="UP000694845">
    <property type="component" value="Unplaced"/>
</dbReference>
<dbReference type="OrthoDB" id="10044050at2759"/>
<dbReference type="AlphaFoldDB" id="A0A8B7Z8I2"/>
<keyword evidence="5 6" id="KW-0539">Nucleus</keyword>
<dbReference type="PANTHER" id="PTHR22536:SF1">
    <property type="entry name" value="MEDIATOR OF RNA POLYMERASE II TRANSCRIPTION SUBUNIT 19"/>
    <property type="match status" value="1"/>
</dbReference>
<dbReference type="PANTHER" id="PTHR22536">
    <property type="entry name" value="LUNG CANCER METASTASIS-RELATED LCMR1 PROTEIN"/>
    <property type="match status" value="1"/>
</dbReference>
<reference evidence="9" key="1">
    <citation type="submission" date="2025-08" db="UniProtKB">
        <authorList>
            <consortium name="RefSeq"/>
        </authorList>
    </citation>
    <scope>IDENTIFICATION</scope>
</reference>
<dbReference type="OMA" id="QRFCGSK"/>
<evidence type="ECO:0000256" key="5">
    <source>
        <dbReference type="ARBA" id="ARBA00023242"/>
    </source>
</evidence>
<comment type="subunit">
    <text evidence="6">Component of the Mediator complex.</text>
</comment>
<evidence type="ECO:0000256" key="1">
    <source>
        <dbReference type="ARBA" id="ARBA00004123"/>
    </source>
</evidence>
<dbReference type="GeneID" id="110985324"/>
<name>A0A8B7Z8I2_ACAPL</name>
<evidence type="ECO:0000313" key="9">
    <source>
        <dbReference type="RefSeq" id="XP_022101969.1"/>
    </source>
</evidence>
<evidence type="ECO:0000256" key="6">
    <source>
        <dbReference type="RuleBase" id="RU364151"/>
    </source>
</evidence>
<comment type="subcellular location">
    <subcellularLocation>
        <location evidence="1 6">Nucleus</location>
    </subcellularLocation>
</comment>
<evidence type="ECO:0000256" key="7">
    <source>
        <dbReference type="SAM" id="MobiDB-lite"/>
    </source>
</evidence>
<dbReference type="RefSeq" id="XP_022101969.1">
    <property type="nucleotide sequence ID" value="XM_022246277.1"/>
</dbReference>
<dbReference type="GO" id="GO:0045944">
    <property type="term" value="P:positive regulation of transcription by RNA polymerase II"/>
    <property type="evidence" value="ECO:0007669"/>
    <property type="project" value="TreeGrafter"/>
</dbReference>